<evidence type="ECO:0000256" key="1">
    <source>
        <dbReference type="ARBA" id="ARBA00004651"/>
    </source>
</evidence>
<dbReference type="SMART" id="SM00365">
    <property type="entry name" value="LRR_SD22"/>
    <property type="match status" value="4"/>
</dbReference>
<dbReference type="CDD" id="cd00096">
    <property type="entry name" value="Ig"/>
    <property type="match status" value="1"/>
</dbReference>
<dbReference type="PROSITE" id="PS51450">
    <property type="entry name" value="LRR"/>
    <property type="match status" value="4"/>
</dbReference>
<feature type="transmembrane region" description="Helical" evidence="15">
    <location>
        <begin position="818"/>
        <end position="840"/>
    </location>
</feature>
<dbReference type="InterPro" id="IPR036179">
    <property type="entry name" value="Ig-like_dom_sf"/>
</dbReference>
<evidence type="ECO:0000256" key="5">
    <source>
        <dbReference type="ARBA" id="ARBA00022729"/>
    </source>
</evidence>
<keyword evidence="8" id="KW-0297">G-protein coupled receptor</keyword>
<dbReference type="Pfam" id="PF13855">
    <property type="entry name" value="LRR_8"/>
    <property type="match status" value="3"/>
</dbReference>
<evidence type="ECO:0000256" key="13">
    <source>
        <dbReference type="PROSITE-ProRule" id="PRU00059"/>
    </source>
</evidence>
<feature type="compositionally biased region" description="Acidic residues" evidence="14">
    <location>
        <begin position="892"/>
        <end position="906"/>
    </location>
</feature>
<keyword evidence="2" id="KW-1003">Cell membrane</keyword>
<organism evidence="19 20">
    <name type="scientific">Pocillopora meandrina</name>
    <dbReference type="NCBI Taxonomy" id="46732"/>
    <lineage>
        <taxon>Eukaryota</taxon>
        <taxon>Metazoa</taxon>
        <taxon>Cnidaria</taxon>
        <taxon>Anthozoa</taxon>
        <taxon>Hexacorallia</taxon>
        <taxon>Scleractinia</taxon>
        <taxon>Astrocoeniina</taxon>
        <taxon>Pocilloporidae</taxon>
        <taxon>Pocillopora</taxon>
    </lineage>
</organism>
<dbReference type="SUPFAM" id="SSF48726">
    <property type="entry name" value="Immunoglobulin"/>
    <property type="match status" value="1"/>
</dbReference>
<dbReference type="GO" id="GO:0007189">
    <property type="term" value="P:adenylate cyclase-activating G protein-coupled receptor signaling pathway"/>
    <property type="evidence" value="ECO:0007669"/>
    <property type="project" value="TreeGrafter"/>
</dbReference>
<keyword evidence="12" id="KW-0807">Transducer</keyword>
<dbReference type="InterPro" id="IPR017452">
    <property type="entry name" value="GPCR_Rhodpsn_7TM"/>
</dbReference>
<evidence type="ECO:0000256" key="6">
    <source>
        <dbReference type="ARBA" id="ARBA00022737"/>
    </source>
</evidence>
<keyword evidence="4 15" id="KW-0812">Transmembrane</keyword>
<dbReference type="EMBL" id="CALNXJ010000053">
    <property type="protein sequence ID" value="CAH3153577.1"/>
    <property type="molecule type" value="Genomic_DNA"/>
</dbReference>
<gene>
    <name evidence="19" type="ORF">PMEA_00027183</name>
</gene>
<dbReference type="InterPro" id="IPR032675">
    <property type="entry name" value="LRR_dom_sf"/>
</dbReference>
<dbReference type="SMART" id="SM00369">
    <property type="entry name" value="LRR_TYP"/>
    <property type="match status" value="11"/>
</dbReference>
<evidence type="ECO:0000256" key="8">
    <source>
        <dbReference type="ARBA" id="ARBA00023040"/>
    </source>
</evidence>
<dbReference type="InterPro" id="IPR013783">
    <property type="entry name" value="Ig-like_fold"/>
</dbReference>
<feature type="domain" description="CUB" evidence="16">
    <location>
        <begin position="1"/>
        <end position="107"/>
    </location>
</feature>
<dbReference type="Proteomes" id="UP001159428">
    <property type="component" value="Unassembled WGS sequence"/>
</dbReference>
<keyword evidence="7 15" id="KW-1133">Transmembrane helix</keyword>
<keyword evidence="10" id="KW-1015">Disulfide bond</keyword>
<dbReference type="SMART" id="SM00364">
    <property type="entry name" value="LRR_BAC"/>
    <property type="match status" value="9"/>
</dbReference>
<protein>
    <recommendedName>
        <fullName evidence="21">G-protein coupled receptor GRL101</fullName>
    </recommendedName>
</protein>
<feature type="transmembrane region" description="Helical" evidence="15">
    <location>
        <begin position="546"/>
        <end position="567"/>
    </location>
</feature>
<dbReference type="Pfam" id="PF00001">
    <property type="entry name" value="7tm_1"/>
    <property type="match status" value="1"/>
</dbReference>
<dbReference type="InterPro" id="IPR000859">
    <property type="entry name" value="CUB_dom"/>
</dbReference>
<evidence type="ECO:0000259" key="16">
    <source>
        <dbReference type="PROSITE" id="PS01180"/>
    </source>
</evidence>
<dbReference type="SUPFAM" id="SSF49854">
    <property type="entry name" value="Spermadhesin, CUB domain"/>
    <property type="match status" value="1"/>
</dbReference>
<dbReference type="PRINTS" id="PR00237">
    <property type="entry name" value="GPCRRHODOPSN"/>
</dbReference>
<dbReference type="PANTHER" id="PTHR24372">
    <property type="entry name" value="GLYCOPROTEIN HORMONE RECEPTOR"/>
    <property type="match status" value="1"/>
</dbReference>
<dbReference type="InterPro" id="IPR007110">
    <property type="entry name" value="Ig-like_dom"/>
</dbReference>
<comment type="subcellular location">
    <subcellularLocation>
        <location evidence="1">Cell membrane</location>
        <topology evidence="1">Multi-pass membrane protein</topology>
    </subcellularLocation>
</comment>
<keyword evidence="6" id="KW-0677">Repeat</keyword>
<dbReference type="Gene3D" id="1.20.1070.10">
    <property type="entry name" value="Rhodopsin 7-helix transmembrane proteins"/>
    <property type="match status" value="1"/>
</dbReference>
<dbReference type="InterPro" id="IPR035914">
    <property type="entry name" value="Sperma_CUB_dom_sf"/>
</dbReference>
<evidence type="ECO:0000259" key="17">
    <source>
        <dbReference type="PROSITE" id="PS50262"/>
    </source>
</evidence>
<comment type="caution">
    <text evidence="19">The sequence shown here is derived from an EMBL/GenBank/DDBJ whole genome shotgun (WGS) entry which is preliminary data.</text>
</comment>
<keyword evidence="11" id="KW-0675">Receptor</keyword>
<dbReference type="Gene3D" id="3.80.10.10">
    <property type="entry name" value="Ribonuclease Inhibitor"/>
    <property type="match status" value="3"/>
</dbReference>
<dbReference type="GO" id="GO:0008528">
    <property type="term" value="F:G protein-coupled peptide receptor activity"/>
    <property type="evidence" value="ECO:0007669"/>
    <property type="project" value="TreeGrafter"/>
</dbReference>
<dbReference type="AlphaFoldDB" id="A0AAU9XPE5"/>
<sequence length="1158" mass="132670">MIFVTVAIIAEVYSRYIPDFNTTYRPQVEKGQYVEIELGLWMDPDSPRAPCADEEYLEIRDGYNQSGNLLGVFCGRYVPRIKLRSSGKNMWLRFSSHHGYVLTYNTYEGKVLNVTVPTHLEKVAKTQFVLLNHSSSLWCPAEGGPAPRIVWRKNGAVVQNSTSVRLQINVTEEERNTNYSCEVDDHGLLKRKNISLIVEKCPQQCQCKVLKGIMRSLVSADCGTKQLKSIPQKIPRATGKLYLSSNQLKNLPPGVFNRTKYLNSLYLSNNQLKNLPPGVFNRTKNLNSLWLGNNNIKKLPENLFVGQDKLKYLRLNGNQLEKLSREIFLELSALEELDLSYNQLQFLPRGLLSNNTNLTELNLSNNKIQRLPMDVFGNLTKMKRLFLSSNKLQRLPRFKNLSKLEILYMYNNSLAALSPDQFQGLSKLEELAVYENNIDYLPREVFKGMKNMISMSFYFNNIRAVTNEQFKDVAPTIRFLYFHYNELRELPEGFFSNMNNLITATVDTNLMCCHLTKEDADCDFAYVDSFASCETLFRNRAPRECLWVIGIMSLVGAVFVIVWRSVFRETKKKNKIQSIMLIHLAGSDGLMGVYLITIGVVDAIWAGEYYLHDYYWRSSLTCQITGAIAVLSSEVSVMTICLLSADRMKNVLFPSRGKSLSLKVTHLLCFLIWIVGGIIAFIPTVGFDYFGSRQKGHHFYGRLVVCLPLQLSTDKSSGWEYSVAMFVGLNFTLVLFVVVAYAMIIYKSCASNRLMAKQGSKRERRMKAKSRVAGLRREASLAKGVFFIVLTDCVSWLPIVAIGMRSLLEKSFRTPGDLAVWIAVFVLPVNSAINPILYTLSTPQVRGVIRAKLQPLWDYLVAKLGRNQDVEVQDQGIEMRVIEEVQNQEEVGSADDSEDESQEEQGDGEHHAGSGEKNEQPPESQQVEREQDEEPKQGKEEATELQRVEREQDEEPKQSQEEATEQQEVQREQDEEEPTEQQHVESKGNEAPKDNHEEPTKKQEFEQDHQADSKGSKEVSETQREKEELNDDDEKPERKLKGDDQGSKQQGTQEEEEEEKEPNVDHAEPDELKDMSKQKKKSKRNEKEREQQQDEQEQEEHPEETEKQQVDCDQEGREQDHKDPKLEQIGQEKPKGDDEDLKKVEVDYEQPKETMKNL</sequence>
<feature type="transmembrane region" description="Helical" evidence="15">
    <location>
        <begin position="624"/>
        <end position="643"/>
    </location>
</feature>
<evidence type="ECO:0000313" key="19">
    <source>
        <dbReference type="EMBL" id="CAH3153577.1"/>
    </source>
</evidence>
<feature type="compositionally biased region" description="Basic and acidic residues" evidence="14">
    <location>
        <begin position="980"/>
        <end position="1027"/>
    </location>
</feature>
<keyword evidence="9 15" id="KW-0472">Membrane</keyword>
<dbReference type="InterPro" id="IPR000276">
    <property type="entry name" value="GPCR_Rhodpsn"/>
</dbReference>
<name>A0AAU9XPE5_9CNID</name>
<feature type="domain" description="Ig-like" evidence="18">
    <location>
        <begin position="117"/>
        <end position="195"/>
    </location>
</feature>
<feature type="compositionally biased region" description="Basic and acidic residues" evidence="14">
    <location>
        <begin position="1035"/>
        <end position="1046"/>
    </location>
</feature>
<feature type="compositionally biased region" description="Acidic residues" evidence="14">
    <location>
        <begin position="1093"/>
        <end position="1103"/>
    </location>
</feature>
<evidence type="ECO:0000256" key="15">
    <source>
        <dbReference type="SAM" id="Phobius"/>
    </source>
</evidence>
<evidence type="ECO:0008006" key="21">
    <source>
        <dbReference type="Google" id="ProtNLM"/>
    </source>
</evidence>
<evidence type="ECO:0000256" key="12">
    <source>
        <dbReference type="ARBA" id="ARBA00023224"/>
    </source>
</evidence>
<feature type="domain" description="G-protein coupled receptors family 1 profile" evidence="17">
    <location>
        <begin position="556"/>
        <end position="838"/>
    </location>
</feature>
<dbReference type="GO" id="GO:0009755">
    <property type="term" value="P:hormone-mediated signaling pathway"/>
    <property type="evidence" value="ECO:0007669"/>
    <property type="project" value="TreeGrafter"/>
</dbReference>
<evidence type="ECO:0000256" key="3">
    <source>
        <dbReference type="ARBA" id="ARBA00022614"/>
    </source>
</evidence>
<keyword evidence="5" id="KW-0732">Signal</keyword>
<feature type="region of interest" description="Disordered" evidence="14">
    <location>
        <begin position="884"/>
        <end position="1158"/>
    </location>
</feature>
<feature type="transmembrane region" description="Helical" evidence="15">
    <location>
        <begin position="664"/>
        <end position="682"/>
    </location>
</feature>
<reference evidence="19 20" key="1">
    <citation type="submission" date="2022-05" db="EMBL/GenBank/DDBJ databases">
        <authorList>
            <consortium name="Genoscope - CEA"/>
            <person name="William W."/>
        </authorList>
    </citation>
    <scope>NUCLEOTIDE SEQUENCE [LARGE SCALE GENOMIC DNA]</scope>
</reference>
<dbReference type="PROSITE" id="PS50835">
    <property type="entry name" value="IG_LIKE"/>
    <property type="match status" value="1"/>
</dbReference>
<evidence type="ECO:0000256" key="7">
    <source>
        <dbReference type="ARBA" id="ARBA00022989"/>
    </source>
</evidence>
<feature type="transmembrane region" description="Helical" evidence="15">
    <location>
        <begin position="785"/>
        <end position="806"/>
    </location>
</feature>
<comment type="caution">
    <text evidence="13">Lacks conserved residue(s) required for the propagation of feature annotation.</text>
</comment>
<dbReference type="Gene3D" id="2.60.120.290">
    <property type="entry name" value="Spermadhesin, CUB domain"/>
    <property type="match status" value="1"/>
</dbReference>
<dbReference type="SUPFAM" id="SSF52058">
    <property type="entry name" value="L domain-like"/>
    <property type="match status" value="1"/>
</dbReference>
<evidence type="ECO:0000313" key="20">
    <source>
        <dbReference type="Proteomes" id="UP001159428"/>
    </source>
</evidence>
<evidence type="ECO:0000256" key="11">
    <source>
        <dbReference type="ARBA" id="ARBA00023170"/>
    </source>
</evidence>
<keyword evidence="20" id="KW-1185">Reference proteome</keyword>
<dbReference type="InterPro" id="IPR001611">
    <property type="entry name" value="Leu-rich_rpt"/>
</dbReference>
<feature type="compositionally biased region" description="Basic and acidic residues" evidence="14">
    <location>
        <begin position="1104"/>
        <end position="1158"/>
    </location>
</feature>
<dbReference type="SUPFAM" id="SSF81321">
    <property type="entry name" value="Family A G protein-coupled receptor-like"/>
    <property type="match status" value="1"/>
</dbReference>
<dbReference type="InterPro" id="IPR003591">
    <property type="entry name" value="Leu-rich_rpt_typical-subtyp"/>
</dbReference>
<dbReference type="Gene3D" id="2.60.40.10">
    <property type="entry name" value="Immunoglobulins"/>
    <property type="match status" value="1"/>
</dbReference>
<evidence type="ECO:0000256" key="14">
    <source>
        <dbReference type="SAM" id="MobiDB-lite"/>
    </source>
</evidence>
<dbReference type="Pfam" id="PF00431">
    <property type="entry name" value="CUB"/>
    <property type="match status" value="1"/>
</dbReference>
<feature type="compositionally biased region" description="Basic and acidic residues" evidence="14">
    <location>
        <begin position="907"/>
        <end position="960"/>
    </location>
</feature>
<evidence type="ECO:0000256" key="4">
    <source>
        <dbReference type="ARBA" id="ARBA00022692"/>
    </source>
</evidence>
<proteinExistence type="predicted"/>
<dbReference type="PANTHER" id="PTHR24372:SF77">
    <property type="entry name" value="G-PROTEIN COUPLED RECEPTORS FAMILY 1 PROFILE DOMAIN-CONTAINING PROTEIN"/>
    <property type="match status" value="1"/>
</dbReference>
<feature type="transmembrane region" description="Helical" evidence="15">
    <location>
        <begin position="579"/>
        <end position="604"/>
    </location>
</feature>
<dbReference type="PROSITE" id="PS01180">
    <property type="entry name" value="CUB"/>
    <property type="match status" value="1"/>
</dbReference>
<dbReference type="PROSITE" id="PS50262">
    <property type="entry name" value="G_PROTEIN_RECEP_F1_2"/>
    <property type="match status" value="1"/>
</dbReference>
<keyword evidence="3" id="KW-0433">Leucine-rich repeat</keyword>
<feature type="transmembrane region" description="Helical" evidence="15">
    <location>
        <begin position="721"/>
        <end position="746"/>
    </location>
</feature>
<evidence type="ECO:0000256" key="9">
    <source>
        <dbReference type="ARBA" id="ARBA00023136"/>
    </source>
</evidence>
<evidence type="ECO:0000259" key="18">
    <source>
        <dbReference type="PROSITE" id="PS50835"/>
    </source>
</evidence>
<evidence type="ECO:0000256" key="10">
    <source>
        <dbReference type="ARBA" id="ARBA00023157"/>
    </source>
</evidence>
<evidence type="ECO:0000256" key="2">
    <source>
        <dbReference type="ARBA" id="ARBA00022475"/>
    </source>
</evidence>
<accession>A0AAU9XPE5</accession>
<dbReference type="FunFam" id="3.80.10.10:FF:001164">
    <property type="entry name" value="GH01279p"/>
    <property type="match status" value="1"/>
</dbReference>
<feature type="compositionally biased region" description="Basic and acidic residues" evidence="14">
    <location>
        <begin position="1061"/>
        <end position="1077"/>
    </location>
</feature>
<dbReference type="CDD" id="cd00041">
    <property type="entry name" value="CUB"/>
    <property type="match status" value="1"/>
</dbReference>
<dbReference type="GO" id="GO:0005886">
    <property type="term" value="C:plasma membrane"/>
    <property type="evidence" value="ECO:0007669"/>
    <property type="project" value="UniProtKB-SubCell"/>
</dbReference>
<dbReference type="Pfam" id="PF13895">
    <property type="entry name" value="Ig_2"/>
    <property type="match status" value="1"/>
</dbReference>